<sequence>METKRCPKCGKQILEVTEELKRLQGIQQGIEWIKYDRNSSSIESHVNHLVTDGQSVRVAQHAKNLKSQGYGWHEGRKPLKYSVTYWAKINFPL</sequence>
<accession>A0ACC7NXA1</accession>
<gene>
    <name evidence="1" type="ORF">ACI1P1_12040</name>
</gene>
<proteinExistence type="predicted"/>
<keyword evidence="2" id="KW-1185">Reference proteome</keyword>
<dbReference type="Proteomes" id="UP001631969">
    <property type="component" value="Unassembled WGS sequence"/>
</dbReference>
<protein>
    <submittedName>
        <fullName evidence="1">Uncharacterized protein</fullName>
    </submittedName>
</protein>
<evidence type="ECO:0000313" key="2">
    <source>
        <dbReference type="Proteomes" id="UP001631969"/>
    </source>
</evidence>
<name>A0ACC7NXA1_9BACL</name>
<organism evidence="1 2">
    <name type="scientific">Paenibacillus mesotrionivorans</name>
    <dbReference type="NCBI Taxonomy" id="3160968"/>
    <lineage>
        <taxon>Bacteria</taxon>
        <taxon>Bacillati</taxon>
        <taxon>Bacillota</taxon>
        <taxon>Bacilli</taxon>
        <taxon>Bacillales</taxon>
        <taxon>Paenibacillaceae</taxon>
        <taxon>Paenibacillus</taxon>
    </lineage>
</organism>
<reference evidence="1" key="1">
    <citation type="submission" date="2024-12" db="EMBL/GenBank/DDBJ databases">
        <authorList>
            <person name="Wu N."/>
        </authorList>
    </citation>
    <scope>NUCLEOTIDE SEQUENCE</scope>
    <source>
        <strain evidence="1">P15</strain>
    </source>
</reference>
<dbReference type="EMBL" id="JBJURJ010000007">
    <property type="protein sequence ID" value="MFM9329017.1"/>
    <property type="molecule type" value="Genomic_DNA"/>
</dbReference>
<evidence type="ECO:0000313" key="1">
    <source>
        <dbReference type="EMBL" id="MFM9329017.1"/>
    </source>
</evidence>
<comment type="caution">
    <text evidence="1">The sequence shown here is derived from an EMBL/GenBank/DDBJ whole genome shotgun (WGS) entry which is preliminary data.</text>
</comment>